<proteinExistence type="predicted"/>
<dbReference type="PIRSF" id="PIRSF005690">
    <property type="entry name" value="GerBA"/>
    <property type="match status" value="1"/>
</dbReference>
<dbReference type="PANTHER" id="PTHR22550:SF5">
    <property type="entry name" value="LEUCINE ZIPPER PROTEIN 4"/>
    <property type="match status" value="1"/>
</dbReference>
<dbReference type="Pfam" id="PF03323">
    <property type="entry name" value="GerA"/>
    <property type="match status" value="1"/>
</dbReference>
<evidence type="ECO:0000256" key="1">
    <source>
        <dbReference type="ARBA" id="ARBA00023136"/>
    </source>
</evidence>
<accession>K1RUK0</accession>
<feature type="transmembrane region" description="Helical" evidence="2">
    <location>
        <begin position="308"/>
        <end position="333"/>
    </location>
</feature>
<protein>
    <submittedName>
        <fullName evidence="3">Spore germination protein KA</fullName>
    </submittedName>
</protein>
<evidence type="ECO:0000313" key="3">
    <source>
        <dbReference type="EMBL" id="EKC45185.1"/>
    </source>
</evidence>
<dbReference type="AlphaFoldDB" id="K1RUK0"/>
<name>K1RUK0_9ZZZZ</name>
<keyword evidence="2" id="KW-0812">Transmembrane</keyword>
<keyword evidence="2" id="KW-1133">Transmembrane helix</keyword>
<keyword evidence="1 2" id="KW-0472">Membrane</keyword>
<gene>
    <name evidence="3" type="ORF">OBE_17020</name>
</gene>
<sequence length="428" mass="48628">DNINDFILTRLTKLKRRALKNLVNTLPDRNILEIKEDEILYYVNNGFLVIITKYQMLAIEERINLDRGVSEVSSEINIKGPKDAFSETFNINLGLIRKRIKSCDLECFDTTIGRKTETRVGILYMRNITDQDLIEKVKLKLSTIDIDGIIDSTYLKENLESKNNSFFPTVMSTERPDKASMALLEGKVVVIVDMSPYVLIMPNFFLDFFHTVDDYYQKPANTTFIRLVRLFAFIIAIFVPALYIMVTTHNHDFISLDILLSLKAQRESVPFSALTEALFMMLCFEILRESDVRMSATSGSAISILGGLILGDAAVSAGIISPIMIIVIAISAISGLTFTSIELVSAIRWWRLIMMILAAAFGVTGIIIGTIALFIRLLTIKNFDRKYLTPFIPFIKSELKDSFIKTDNEGEKYRNRTLTHNVKRGHFR</sequence>
<feature type="transmembrane region" description="Helical" evidence="2">
    <location>
        <begin position="227"/>
        <end position="248"/>
    </location>
</feature>
<comment type="caution">
    <text evidence="3">The sequence shown here is derived from an EMBL/GenBank/DDBJ whole genome shotgun (WGS) entry which is preliminary data.</text>
</comment>
<dbReference type="GO" id="GO:0009847">
    <property type="term" value="P:spore germination"/>
    <property type="evidence" value="ECO:0007669"/>
    <property type="project" value="InterPro"/>
</dbReference>
<dbReference type="GO" id="GO:0016020">
    <property type="term" value="C:membrane"/>
    <property type="evidence" value="ECO:0007669"/>
    <property type="project" value="InterPro"/>
</dbReference>
<organism evidence="3">
    <name type="scientific">human gut metagenome</name>
    <dbReference type="NCBI Taxonomy" id="408170"/>
    <lineage>
        <taxon>unclassified sequences</taxon>
        <taxon>metagenomes</taxon>
        <taxon>organismal metagenomes</taxon>
    </lineage>
</organism>
<dbReference type="InterPro" id="IPR004995">
    <property type="entry name" value="Spore_Ger"/>
</dbReference>
<reference evidence="3" key="1">
    <citation type="journal article" date="2013" name="Environ. Microbiol.">
        <title>Microbiota from the distal guts of lean and obese adolescents exhibit partial functional redundancy besides clear differences in community structure.</title>
        <authorList>
            <person name="Ferrer M."/>
            <person name="Ruiz A."/>
            <person name="Lanza F."/>
            <person name="Haange S.B."/>
            <person name="Oberbach A."/>
            <person name="Till H."/>
            <person name="Bargiela R."/>
            <person name="Campoy C."/>
            <person name="Segura M.T."/>
            <person name="Richter M."/>
            <person name="von Bergen M."/>
            <person name="Seifert J."/>
            <person name="Suarez A."/>
        </authorList>
    </citation>
    <scope>NUCLEOTIDE SEQUENCE</scope>
</reference>
<dbReference type="EMBL" id="AJWZ01011458">
    <property type="protein sequence ID" value="EKC45185.1"/>
    <property type="molecule type" value="Genomic_DNA"/>
</dbReference>
<feature type="transmembrane region" description="Helical" evidence="2">
    <location>
        <begin position="353"/>
        <end position="378"/>
    </location>
</feature>
<dbReference type="InterPro" id="IPR050768">
    <property type="entry name" value="UPF0353/GerABKA_families"/>
</dbReference>
<evidence type="ECO:0000256" key="2">
    <source>
        <dbReference type="SAM" id="Phobius"/>
    </source>
</evidence>
<feature type="non-terminal residue" evidence="3">
    <location>
        <position position="1"/>
    </location>
</feature>
<dbReference type="PANTHER" id="PTHR22550">
    <property type="entry name" value="SPORE GERMINATION PROTEIN"/>
    <property type="match status" value="1"/>
</dbReference>